<reference evidence="1" key="1">
    <citation type="submission" date="2021-12" db="EMBL/GenBank/DDBJ databases">
        <title>Novel species in genus Dyadobacter.</title>
        <authorList>
            <person name="Ma C."/>
        </authorList>
    </citation>
    <scope>NUCLEOTIDE SEQUENCE</scope>
    <source>
        <strain evidence="1">CY399</strain>
    </source>
</reference>
<dbReference type="EMBL" id="JAJTTA010000001">
    <property type="protein sequence ID" value="MCF0038689.1"/>
    <property type="molecule type" value="Genomic_DNA"/>
</dbReference>
<name>A0A9X1T889_9BACT</name>
<dbReference type="InterPro" id="IPR036291">
    <property type="entry name" value="NAD(P)-bd_dom_sf"/>
</dbReference>
<protein>
    <submittedName>
        <fullName evidence="1">SDR family oxidoreductase</fullName>
    </submittedName>
</protein>
<dbReference type="Gene3D" id="3.40.50.720">
    <property type="entry name" value="NAD(P)-binding Rossmann-like Domain"/>
    <property type="match status" value="1"/>
</dbReference>
<dbReference type="InterPro" id="IPR002347">
    <property type="entry name" value="SDR_fam"/>
</dbReference>
<evidence type="ECO:0000313" key="2">
    <source>
        <dbReference type="Proteomes" id="UP001139700"/>
    </source>
</evidence>
<proteinExistence type="predicted"/>
<organism evidence="1 2">
    <name type="scientific">Dyadobacter fanqingshengii</name>
    <dbReference type="NCBI Taxonomy" id="2906443"/>
    <lineage>
        <taxon>Bacteria</taxon>
        <taxon>Pseudomonadati</taxon>
        <taxon>Bacteroidota</taxon>
        <taxon>Cytophagia</taxon>
        <taxon>Cytophagales</taxon>
        <taxon>Spirosomataceae</taxon>
        <taxon>Dyadobacter</taxon>
    </lineage>
</organism>
<keyword evidence="2" id="KW-1185">Reference proteome</keyword>
<dbReference type="SUPFAM" id="SSF51735">
    <property type="entry name" value="NAD(P)-binding Rossmann-fold domains"/>
    <property type="match status" value="1"/>
</dbReference>
<accession>A0A9X1T889</accession>
<dbReference type="Pfam" id="PF13561">
    <property type="entry name" value="adh_short_C2"/>
    <property type="match status" value="1"/>
</dbReference>
<dbReference type="AlphaFoldDB" id="A0A9X1T889"/>
<comment type="caution">
    <text evidence="1">The sequence shown here is derived from an EMBL/GenBank/DDBJ whole genome shotgun (WGS) entry which is preliminary data.</text>
</comment>
<evidence type="ECO:0000313" key="1">
    <source>
        <dbReference type="EMBL" id="MCF0038689.1"/>
    </source>
</evidence>
<dbReference type="Proteomes" id="UP001139700">
    <property type="component" value="Unassembled WGS sequence"/>
</dbReference>
<sequence>MFVANTPHGRRGRPEDIAKASVFLDSDDAVWITGERISVSGGDVRVLNEIASAAKA</sequence>
<gene>
    <name evidence="1" type="ORF">LXM24_01230</name>
</gene>